<dbReference type="PANTHER" id="PTHR46457:SF1">
    <property type="entry name" value="DNA REPAIR PROTEIN RAD51 HOMOLOG 4"/>
    <property type="match status" value="1"/>
</dbReference>
<organism evidence="3 4">
    <name type="scientific">Coemansia interrupta</name>
    <dbReference type="NCBI Taxonomy" id="1126814"/>
    <lineage>
        <taxon>Eukaryota</taxon>
        <taxon>Fungi</taxon>
        <taxon>Fungi incertae sedis</taxon>
        <taxon>Zoopagomycota</taxon>
        <taxon>Kickxellomycotina</taxon>
        <taxon>Kickxellomycetes</taxon>
        <taxon>Kickxellales</taxon>
        <taxon>Kickxellaceae</taxon>
        <taxon>Coemansia</taxon>
    </lineage>
</organism>
<dbReference type="GO" id="GO:0000400">
    <property type="term" value="F:four-way junction DNA binding"/>
    <property type="evidence" value="ECO:0007669"/>
    <property type="project" value="TreeGrafter"/>
</dbReference>
<name>A0A9W8H8N6_9FUNG</name>
<keyword evidence="2" id="KW-0539">Nucleus</keyword>
<dbReference type="GO" id="GO:0007131">
    <property type="term" value="P:reciprocal meiotic recombination"/>
    <property type="evidence" value="ECO:0007669"/>
    <property type="project" value="TreeGrafter"/>
</dbReference>
<evidence type="ECO:0000256" key="2">
    <source>
        <dbReference type="ARBA" id="ARBA00023242"/>
    </source>
</evidence>
<dbReference type="Gene3D" id="3.40.50.300">
    <property type="entry name" value="P-loop containing nucleotide triphosphate hydrolases"/>
    <property type="match status" value="1"/>
</dbReference>
<dbReference type="GO" id="GO:0005657">
    <property type="term" value="C:replication fork"/>
    <property type="evidence" value="ECO:0007669"/>
    <property type="project" value="TreeGrafter"/>
</dbReference>
<evidence type="ECO:0000256" key="1">
    <source>
        <dbReference type="ARBA" id="ARBA00004123"/>
    </source>
</evidence>
<comment type="caution">
    <text evidence="3">The sequence shown here is derived from an EMBL/GenBank/DDBJ whole genome shotgun (WGS) entry which is preliminary data.</text>
</comment>
<gene>
    <name evidence="3" type="primary">RAD51D</name>
    <name evidence="3" type="ORF">GGI15_003200</name>
</gene>
<dbReference type="AlphaFoldDB" id="A0A9W8H8N6"/>
<evidence type="ECO:0000313" key="3">
    <source>
        <dbReference type="EMBL" id="KAJ2781528.1"/>
    </source>
</evidence>
<dbReference type="InterPro" id="IPR051988">
    <property type="entry name" value="HRR_RAD51_Paralog"/>
</dbReference>
<keyword evidence="4" id="KW-1185">Reference proteome</keyword>
<dbReference type="EMBL" id="JANBUM010000207">
    <property type="protein sequence ID" value="KAJ2781528.1"/>
    <property type="molecule type" value="Genomic_DNA"/>
</dbReference>
<protein>
    <submittedName>
        <fullName evidence="3">DNA repair protein rad51d</fullName>
    </submittedName>
</protein>
<dbReference type="GO" id="GO:0000724">
    <property type="term" value="P:double-strand break repair via homologous recombination"/>
    <property type="evidence" value="ECO:0007669"/>
    <property type="project" value="TreeGrafter"/>
</dbReference>
<dbReference type="SUPFAM" id="SSF52540">
    <property type="entry name" value="P-loop containing nucleoside triphosphate hydrolases"/>
    <property type="match status" value="1"/>
</dbReference>
<dbReference type="GO" id="GO:0033063">
    <property type="term" value="C:Rad51B-Rad51C-Rad51D-XRCC2 complex"/>
    <property type="evidence" value="ECO:0007669"/>
    <property type="project" value="TreeGrafter"/>
</dbReference>
<proteinExistence type="predicted"/>
<evidence type="ECO:0000313" key="4">
    <source>
        <dbReference type="Proteomes" id="UP001140172"/>
    </source>
</evidence>
<dbReference type="PANTHER" id="PTHR46457">
    <property type="entry name" value="DNA REPAIR PROTEIN RAD51 HOMOLOG 4"/>
    <property type="match status" value="1"/>
</dbReference>
<dbReference type="Proteomes" id="UP001140172">
    <property type="component" value="Unassembled WGS sequence"/>
</dbReference>
<dbReference type="GO" id="GO:0003697">
    <property type="term" value="F:single-stranded DNA binding"/>
    <property type="evidence" value="ECO:0007669"/>
    <property type="project" value="TreeGrafter"/>
</dbReference>
<sequence>MPPLSATKYLRDQALSQHSAEELTASLAALASAGVRTTHDLFMQPDLLPGLPHGRTLRDLRQLVAAHHAAPGLTARALLARTPAHTPISSGSPALDALLSGGVHFGEITEVCGLAGSGRTQLLVALSLSHVRSSPRAHTYYAHAAGMPVGRMRGSEEELSRVMAVECRSMEGLLAFLYRYADARELGEAPELLVVDGVRDLAVAELRRAGEADFAVDALRRALRRIAAAKAPTAVVVVNGVRGGQETEPALGFPWSQVAHVRLLLQRMPGVEARTLATLLRATGRMAQQTAEFVFVQGR</sequence>
<comment type="subcellular location">
    <subcellularLocation>
        <location evidence="1">Nucleus</location>
    </subcellularLocation>
</comment>
<dbReference type="GO" id="GO:0008094">
    <property type="term" value="F:ATP-dependent activity, acting on DNA"/>
    <property type="evidence" value="ECO:0007669"/>
    <property type="project" value="TreeGrafter"/>
</dbReference>
<dbReference type="GO" id="GO:0042148">
    <property type="term" value="P:DNA strand invasion"/>
    <property type="evidence" value="ECO:0007669"/>
    <property type="project" value="TreeGrafter"/>
</dbReference>
<dbReference type="GO" id="GO:0005815">
    <property type="term" value="C:microtubule organizing center"/>
    <property type="evidence" value="ECO:0007669"/>
    <property type="project" value="TreeGrafter"/>
</dbReference>
<accession>A0A9W8H8N6</accession>
<reference evidence="3" key="1">
    <citation type="submission" date="2022-07" db="EMBL/GenBank/DDBJ databases">
        <title>Phylogenomic reconstructions and comparative analyses of Kickxellomycotina fungi.</title>
        <authorList>
            <person name="Reynolds N.K."/>
            <person name="Stajich J.E."/>
            <person name="Barry K."/>
            <person name="Grigoriev I.V."/>
            <person name="Crous P."/>
            <person name="Smith M.E."/>
        </authorList>
    </citation>
    <scope>NUCLEOTIDE SEQUENCE</scope>
    <source>
        <strain evidence="3">BCRC 34489</strain>
    </source>
</reference>
<dbReference type="InterPro" id="IPR027417">
    <property type="entry name" value="P-loop_NTPase"/>
</dbReference>
<dbReference type="GO" id="GO:0000723">
    <property type="term" value="P:telomere maintenance"/>
    <property type="evidence" value="ECO:0007669"/>
    <property type="project" value="TreeGrafter"/>
</dbReference>
<dbReference type="OrthoDB" id="336321at2759"/>